<keyword evidence="2" id="KW-1185">Reference proteome</keyword>
<accession>A0A453SEA6</accession>
<evidence type="ECO:0000313" key="2">
    <source>
        <dbReference type="Proteomes" id="UP000015105"/>
    </source>
</evidence>
<dbReference type="Proteomes" id="UP000015105">
    <property type="component" value="Chromosome 7D"/>
</dbReference>
<organism evidence="1 2">
    <name type="scientific">Aegilops tauschii subsp. strangulata</name>
    <name type="common">Goatgrass</name>
    <dbReference type="NCBI Taxonomy" id="200361"/>
    <lineage>
        <taxon>Eukaryota</taxon>
        <taxon>Viridiplantae</taxon>
        <taxon>Streptophyta</taxon>
        <taxon>Embryophyta</taxon>
        <taxon>Tracheophyta</taxon>
        <taxon>Spermatophyta</taxon>
        <taxon>Magnoliopsida</taxon>
        <taxon>Liliopsida</taxon>
        <taxon>Poales</taxon>
        <taxon>Poaceae</taxon>
        <taxon>BOP clade</taxon>
        <taxon>Pooideae</taxon>
        <taxon>Triticodae</taxon>
        <taxon>Triticeae</taxon>
        <taxon>Triticinae</taxon>
        <taxon>Aegilops</taxon>
    </lineage>
</organism>
<reference evidence="1" key="5">
    <citation type="journal article" date="2021" name="G3 (Bethesda)">
        <title>Aegilops tauschii genome assembly Aet v5.0 features greater sequence contiguity and improved annotation.</title>
        <authorList>
            <person name="Wang L."/>
            <person name="Zhu T."/>
            <person name="Rodriguez J.C."/>
            <person name="Deal K.R."/>
            <person name="Dubcovsky J."/>
            <person name="McGuire P.E."/>
            <person name="Lux T."/>
            <person name="Spannagl M."/>
            <person name="Mayer K.F.X."/>
            <person name="Baldrich P."/>
            <person name="Meyers B.C."/>
            <person name="Huo N."/>
            <person name="Gu Y.Q."/>
            <person name="Zhou H."/>
            <person name="Devos K.M."/>
            <person name="Bennetzen J.L."/>
            <person name="Unver T."/>
            <person name="Budak H."/>
            <person name="Gulick P.J."/>
            <person name="Galiba G."/>
            <person name="Kalapos B."/>
            <person name="Nelson D.R."/>
            <person name="Li P."/>
            <person name="You F.M."/>
            <person name="Luo M.C."/>
            <person name="Dvorak J."/>
        </authorList>
    </citation>
    <scope>NUCLEOTIDE SEQUENCE [LARGE SCALE GENOMIC DNA]</scope>
    <source>
        <strain evidence="1">cv. AL8/78</strain>
    </source>
</reference>
<proteinExistence type="predicted"/>
<reference evidence="2" key="2">
    <citation type="journal article" date="2017" name="Nat. Plants">
        <title>The Aegilops tauschii genome reveals multiple impacts of transposons.</title>
        <authorList>
            <person name="Zhao G."/>
            <person name="Zou C."/>
            <person name="Li K."/>
            <person name="Wang K."/>
            <person name="Li T."/>
            <person name="Gao L."/>
            <person name="Zhang X."/>
            <person name="Wang H."/>
            <person name="Yang Z."/>
            <person name="Liu X."/>
            <person name="Jiang W."/>
            <person name="Mao L."/>
            <person name="Kong X."/>
            <person name="Jiao Y."/>
            <person name="Jia J."/>
        </authorList>
    </citation>
    <scope>NUCLEOTIDE SEQUENCE [LARGE SCALE GENOMIC DNA]</scope>
    <source>
        <strain evidence="2">cv. AL8/78</strain>
    </source>
</reference>
<name>A0A453SEA6_AEGTS</name>
<reference evidence="1" key="3">
    <citation type="journal article" date="2017" name="Nature">
        <title>Genome sequence of the progenitor of the wheat D genome Aegilops tauschii.</title>
        <authorList>
            <person name="Luo M.C."/>
            <person name="Gu Y.Q."/>
            <person name="Puiu D."/>
            <person name="Wang H."/>
            <person name="Twardziok S.O."/>
            <person name="Deal K.R."/>
            <person name="Huo N."/>
            <person name="Zhu T."/>
            <person name="Wang L."/>
            <person name="Wang Y."/>
            <person name="McGuire P.E."/>
            <person name="Liu S."/>
            <person name="Long H."/>
            <person name="Ramasamy R.K."/>
            <person name="Rodriguez J.C."/>
            <person name="Van S.L."/>
            <person name="Yuan L."/>
            <person name="Wang Z."/>
            <person name="Xia Z."/>
            <person name="Xiao L."/>
            <person name="Anderson O.D."/>
            <person name="Ouyang S."/>
            <person name="Liang Y."/>
            <person name="Zimin A.V."/>
            <person name="Pertea G."/>
            <person name="Qi P."/>
            <person name="Bennetzen J.L."/>
            <person name="Dai X."/>
            <person name="Dawson M.W."/>
            <person name="Muller H.G."/>
            <person name="Kugler K."/>
            <person name="Rivarola-Duarte L."/>
            <person name="Spannagl M."/>
            <person name="Mayer K.F.X."/>
            <person name="Lu F.H."/>
            <person name="Bevan M.W."/>
            <person name="Leroy P."/>
            <person name="Li P."/>
            <person name="You F.M."/>
            <person name="Sun Q."/>
            <person name="Liu Z."/>
            <person name="Lyons E."/>
            <person name="Wicker T."/>
            <person name="Salzberg S.L."/>
            <person name="Devos K.M."/>
            <person name="Dvorak J."/>
        </authorList>
    </citation>
    <scope>NUCLEOTIDE SEQUENCE [LARGE SCALE GENOMIC DNA]</scope>
    <source>
        <strain evidence="1">cv. AL8/78</strain>
    </source>
</reference>
<reference evidence="2" key="1">
    <citation type="journal article" date="2014" name="Science">
        <title>Ancient hybridizations among the ancestral genomes of bread wheat.</title>
        <authorList>
            <consortium name="International Wheat Genome Sequencing Consortium,"/>
            <person name="Marcussen T."/>
            <person name="Sandve S.R."/>
            <person name="Heier L."/>
            <person name="Spannagl M."/>
            <person name="Pfeifer M."/>
            <person name="Jakobsen K.S."/>
            <person name="Wulff B.B."/>
            <person name="Steuernagel B."/>
            <person name="Mayer K.F."/>
            <person name="Olsen O.A."/>
        </authorList>
    </citation>
    <scope>NUCLEOTIDE SEQUENCE [LARGE SCALE GENOMIC DNA]</scope>
    <source>
        <strain evidence="2">cv. AL8/78</strain>
    </source>
</reference>
<dbReference type="AlphaFoldDB" id="A0A453SEA6"/>
<dbReference type="EnsemblPlants" id="AET7Gv20910900.1">
    <property type="protein sequence ID" value="AET7Gv20910900.1"/>
    <property type="gene ID" value="AET7Gv20910900"/>
</dbReference>
<dbReference type="Gramene" id="AET7Gv20910900.1">
    <property type="protein sequence ID" value="AET7Gv20910900.1"/>
    <property type="gene ID" value="AET7Gv20910900"/>
</dbReference>
<sequence length="53" mass="5739">MRACVFIPAGSVSKGTHSSTTDTATVLFVSTTSRSSSEGWAPRCFWSPLSWWA</sequence>
<reference evidence="1" key="4">
    <citation type="submission" date="2019-03" db="UniProtKB">
        <authorList>
            <consortium name="EnsemblPlants"/>
        </authorList>
    </citation>
    <scope>IDENTIFICATION</scope>
</reference>
<evidence type="ECO:0000313" key="1">
    <source>
        <dbReference type="EnsemblPlants" id="AET7Gv20910900.1"/>
    </source>
</evidence>
<protein>
    <submittedName>
        <fullName evidence="1">Uncharacterized protein</fullName>
    </submittedName>
</protein>